<evidence type="ECO:0000313" key="1">
    <source>
        <dbReference type="EMBL" id="RAL00180.1"/>
    </source>
</evidence>
<keyword evidence="2" id="KW-1185">Reference proteome</keyword>
<dbReference type="Proteomes" id="UP000249402">
    <property type="component" value="Unassembled WGS sequence"/>
</dbReference>
<proteinExistence type="predicted"/>
<organism evidence="1 2">
    <name type="scientific">Aspergillus ibericus CBS 121593</name>
    <dbReference type="NCBI Taxonomy" id="1448316"/>
    <lineage>
        <taxon>Eukaryota</taxon>
        <taxon>Fungi</taxon>
        <taxon>Dikarya</taxon>
        <taxon>Ascomycota</taxon>
        <taxon>Pezizomycotina</taxon>
        <taxon>Eurotiomycetes</taxon>
        <taxon>Eurotiomycetidae</taxon>
        <taxon>Eurotiales</taxon>
        <taxon>Aspergillaceae</taxon>
        <taxon>Aspergillus</taxon>
        <taxon>Aspergillus subgen. Circumdati</taxon>
    </lineage>
</organism>
<gene>
    <name evidence="1" type="ORF">BO80DRAFT_109417</name>
</gene>
<reference evidence="1 2" key="1">
    <citation type="submission" date="2018-02" db="EMBL/GenBank/DDBJ databases">
        <title>The genomes of Aspergillus section Nigri reveals drivers in fungal speciation.</title>
        <authorList>
            <consortium name="DOE Joint Genome Institute"/>
            <person name="Vesth T.C."/>
            <person name="Nybo J."/>
            <person name="Theobald S."/>
            <person name="Brandl J."/>
            <person name="Frisvad J.C."/>
            <person name="Nielsen K.F."/>
            <person name="Lyhne E.K."/>
            <person name="Kogle M.E."/>
            <person name="Kuo A."/>
            <person name="Riley R."/>
            <person name="Clum A."/>
            <person name="Nolan M."/>
            <person name="Lipzen A."/>
            <person name="Salamov A."/>
            <person name="Henrissat B."/>
            <person name="Wiebenga A."/>
            <person name="De vries R.P."/>
            <person name="Grigoriev I.V."/>
            <person name="Mortensen U.H."/>
            <person name="Andersen M.R."/>
            <person name="Baker S.E."/>
        </authorList>
    </citation>
    <scope>NUCLEOTIDE SEQUENCE [LARGE SCALE GENOMIC DNA]</scope>
    <source>
        <strain evidence="1 2">CBS 121593</strain>
    </source>
</reference>
<dbReference type="PROSITE" id="PS51257">
    <property type="entry name" value="PROKAR_LIPOPROTEIN"/>
    <property type="match status" value="1"/>
</dbReference>
<name>A0A395GXV1_9EURO</name>
<dbReference type="AlphaFoldDB" id="A0A395GXV1"/>
<sequence>MVPRVSLFHVFCCVAGLVSVSQVSLVVGLGCFGVGLAKLSVGTEYFLCFMVCGFERQVGKVGLTLKTFFEINNQA</sequence>
<dbReference type="RefSeq" id="XP_025574507.1">
    <property type="nucleotide sequence ID" value="XM_025713398.1"/>
</dbReference>
<dbReference type="VEuPathDB" id="FungiDB:BO80DRAFT_109417"/>
<accession>A0A395GXV1</accession>
<protein>
    <submittedName>
        <fullName evidence="1">Uncharacterized protein</fullName>
    </submittedName>
</protein>
<dbReference type="GeneID" id="37218263"/>
<dbReference type="EMBL" id="KZ824442">
    <property type="protein sequence ID" value="RAL00180.1"/>
    <property type="molecule type" value="Genomic_DNA"/>
</dbReference>
<evidence type="ECO:0000313" key="2">
    <source>
        <dbReference type="Proteomes" id="UP000249402"/>
    </source>
</evidence>